<dbReference type="EMBL" id="FJOG01000024">
    <property type="protein sequence ID" value="CZR63658.1"/>
    <property type="molecule type" value="Genomic_DNA"/>
</dbReference>
<dbReference type="Proteomes" id="UP000184330">
    <property type="component" value="Unassembled WGS sequence"/>
</dbReference>
<dbReference type="OrthoDB" id="3565226at2759"/>
<feature type="compositionally biased region" description="Low complexity" evidence="1">
    <location>
        <begin position="71"/>
        <end position="84"/>
    </location>
</feature>
<dbReference type="AlphaFoldDB" id="A0A1L7XF70"/>
<feature type="region of interest" description="Disordered" evidence="1">
    <location>
        <begin position="246"/>
        <end position="273"/>
    </location>
</feature>
<reference evidence="2 3" key="1">
    <citation type="submission" date="2016-03" db="EMBL/GenBank/DDBJ databases">
        <authorList>
            <person name="Ploux O."/>
        </authorList>
    </citation>
    <scope>NUCLEOTIDE SEQUENCE [LARGE SCALE GENOMIC DNA]</scope>
    <source>
        <strain evidence="2 3">UAMH 11012</strain>
    </source>
</reference>
<feature type="region of interest" description="Disordered" evidence="1">
    <location>
        <begin position="1"/>
        <end position="103"/>
    </location>
</feature>
<keyword evidence="3" id="KW-1185">Reference proteome</keyword>
<feature type="compositionally biased region" description="Basic and acidic residues" evidence="1">
    <location>
        <begin position="479"/>
        <end position="500"/>
    </location>
</feature>
<feature type="compositionally biased region" description="Basic and acidic residues" evidence="1">
    <location>
        <begin position="176"/>
        <end position="187"/>
    </location>
</feature>
<protein>
    <submittedName>
        <fullName evidence="2">Uncharacterized protein</fullName>
    </submittedName>
</protein>
<evidence type="ECO:0000313" key="2">
    <source>
        <dbReference type="EMBL" id="CZR63658.1"/>
    </source>
</evidence>
<proteinExistence type="predicted"/>
<sequence>MPMQGYAHVMSIRRKKPSHDSAVLNGGHEPGGDHADRSRSYGRPIFPTETQSESNIQVLTSNPAGSNRCLSYPNSSGSGSYSSSIQTPARTVSDQYTPPSYTSYTSSNVPNAFAEYAEPHNFDDSSGYYGQEARSEADQAPSTNRNPPRESVFSRPMNRRRPTDPNLQGQQAQGSRRKDTRDSRAVDDQTSPRCVEMLDERRQTRGYPGSPVPNDWVASRDYPDQGVAGSDWDFPQDAQIIAPHRRSVQQIVSPRDSRYTDEPEQLWDGEGGGWYGHEVGDAVTSEPRDEGNYPDVYYEGGEVEEYEDSGQKNLRGSYASDEDDCSADSTRAFKWEVYVRWDDPRSRHASFITETCTLQLDSGCEKSNWVTEKVVKRLRAQTHPVSHCGNYVGFGGQPMFSKEQTSLAFQHKNGGDPQRAIFFVLAGEDLPFELVLGATDCLRFGYLTKPEPPAFCGGLVAPKLSEGSGQEGASRTRRLASEKEERPERKTQAINEEKSQQRNAGSECNIAEKKADTLTLYSMNMKRREEGRRDDGEVVIYVHIVLALI</sequence>
<feature type="region of interest" description="Disordered" evidence="1">
    <location>
        <begin position="118"/>
        <end position="217"/>
    </location>
</feature>
<organism evidence="2 3">
    <name type="scientific">Phialocephala subalpina</name>
    <dbReference type="NCBI Taxonomy" id="576137"/>
    <lineage>
        <taxon>Eukaryota</taxon>
        <taxon>Fungi</taxon>
        <taxon>Dikarya</taxon>
        <taxon>Ascomycota</taxon>
        <taxon>Pezizomycotina</taxon>
        <taxon>Leotiomycetes</taxon>
        <taxon>Helotiales</taxon>
        <taxon>Mollisiaceae</taxon>
        <taxon>Phialocephala</taxon>
        <taxon>Phialocephala fortinii species complex</taxon>
    </lineage>
</organism>
<feature type="compositionally biased region" description="Polar residues" evidence="1">
    <location>
        <begin position="48"/>
        <end position="69"/>
    </location>
</feature>
<evidence type="ECO:0000256" key="1">
    <source>
        <dbReference type="SAM" id="MobiDB-lite"/>
    </source>
</evidence>
<feature type="region of interest" description="Disordered" evidence="1">
    <location>
        <begin position="465"/>
        <end position="508"/>
    </location>
</feature>
<gene>
    <name evidence="2" type="ORF">PAC_13555</name>
</gene>
<name>A0A1L7XF70_9HELO</name>
<feature type="compositionally biased region" description="Polar residues" evidence="1">
    <location>
        <begin position="165"/>
        <end position="174"/>
    </location>
</feature>
<feature type="compositionally biased region" description="Basic and acidic residues" evidence="1">
    <location>
        <begin position="30"/>
        <end position="39"/>
    </location>
</feature>
<feature type="compositionally biased region" description="Polar residues" evidence="1">
    <location>
        <begin position="85"/>
        <end position="95"/>
    </location>
</feature>
<evidence type="ECO:0000313" key="3">
    <source>
        <dbReference type="Proteomes" id="UP000184330"/>
    </source>
</evidence>
<accession>A0A1L7XF70</accession>